<evidence type="ECO:0000313" key="2">
    <source>
        <dbReference type="Proteomes" id="UP000651057"/>
    </source>
</evidence>
<proteinExistence type="predicted"/>
<dbReference type="Proteomes" id="UP000651057">
    <property type="component" value="Unassembled WGS sequence"/>
</dbReference>
<sequence>MQKHNIHTLEKLLEIKGSELLEMDGFSYRMLQQLLAFLHDHNCLHLFKEK</sequence>
<dbReference type="EMBL" id="JAERQJ010000008">
    <property type="protein sequence ID" value="MBL0685327.1"/>
    <property type="molecule type" value="Genomic_DNA"/>
</dbReference>
<dbReference type="RefSeq" id="WP_201923332.1">
    <property type="nucleotide sequence ID" value="NZ_BAABAX010000002.1"/>
</dbReference>
<dbReference type="SUPFAM" id="SSF47789">
    <property type="entry name" value="C-terminal domain of RNA polymerase alpha subunit"/>
    <property type="match status" value="1"/>
</dbReference>
<accession>A0A936ZW06</accession>
<name>A0A936ZW06_9FLAO</name>
<dbReference type="AlphaFoldDB" id="A0A936ZW06"/>
<comment type="caution">
    <text evidence="1">The sequence shown here is derived from an EMBL/GenBank/DDBJ whole genome shotgun (WGS) entry which is preliminary data.</text>
</comment>
<keyword evidence="2" id="KW-1185">Reference proteome</keyword>
<reference evidence="1" key="1">
    <citation type="submission" date="2021-01" db="EMBL/GenBank/DDBJ databases">
        <authorList>
            <person name="Zhong Y.L."/>
        </authorList>
    </citation>
    <scope>NUCLEOTIDE SEQUENCE</scope>
    <source>
        <strain evidence="1">KCTC 23302</strain>
    </source>
</reference>
<protein>
    <submittedName>
        <fullName evidence="1">Uncharacterized protein</fullName>
    </submittedName>
</protein>
<evidence type="ECO:0000313" key="1">
    <source>
        <dbReference type="EMBL" id="MBL0685327.1"/>
    </source>
</evidence>
<organism evidence="1 2">
    <name type="scientific">Aquimarina mytili</name>
    <dbReference type="NCBI Taxonomy" id="874423"/>
    <lineage>
        <taxon>Bacteria</taxon>
        <taxon>Pseudomonadati</taxon>
        <taxon>Bacteroidota</taxon>
        <taxon>Flavobacteriia</taxon>
        <taxon>Flavobacteriales</taxon>
        <taxon>Flavobacteriaceae</taxon>
        <taxon>Aquimarina</taxon>
    </lineage>
</organism>
<gene>
    <name evidence="1" type="ORF">JJQ60_17470</name>
</gene>